<dbReference type="Pfam" id="PF00144">
    <property type="entry name" value="Beta-lactamase"/>
    <property type="match status" value="1"/>
</dbReference>
<dbReference type="PANTHER" id="PTHR43283">
    <property type="entry name" value="BETA-LACTAMASE-RELATED"/>
    <property type="match status" value="1"/>
</dbReference>
<keyword evidence="2" id="KW-0378">Hydrolase</keyword>
<dbReference type="InterPro" id="IPR012338">
    <property type="entry name" value="Beta-lactam/transpept-like"/>
</dbReference>
<comment type="caution">
    <text evidence="2">The sequence shown here is derived from an EMBL/GenBank/DDBJ whole genome shotgun (WGS) entry which is preliminary data.</text>
</comment>
<dbReference type="Gene3D" id="3.40.710.10">
    <property type="entry name" value="DD-peptidase/beta-lactamase superfamily"/>
    <property type="match status" value="1"/>
</dbReference>
<dbReference type="InterPro" id="IPR050789">
    <property type="entry name" value="Diverse_Enzym_Activities"/>
</dbReference>
<evidence type="ECO:0000313" key="3">
    <source>
        <dbReference type="Proteomes" id="UP001231924"/>
    </source>
</evidence>
<keyword evidence="3" id="KW-1185">Reference proteome</keyword>
<protein>
    <submittedName>
        <fullName evidence="2">Serine hydrolase domain-containing protein</fullName>
        <ecNumber evidence="2">3.1.1.103</ecNumber>
    </submittedName>
</protein>
<dbReference type="EMBL" id="JASVWF010000001">
    <property type="protein sequence ID" value="MDL5154605.1"/>
    <property type="molecule type" value="Genomic_DNA"/>
</dbReference>
<sequence length="357" mass="38022">MSTVEEVVASADVPGIVVLAARGDDPRVTTAGPVRRNSLFRVASITKPVVAALAERLLAEGVMELDESVDRWLPELAGRRVLRSPDAALDDTVPAERPITVRDVLTYTTGYGMTSEMFADPPWPWVAAVTSGRLNMIGPPEPDRVPAPDAWLAELVELPLQAQPGERWLYHGSGQLLGVLLARVTGRGLPELLADRVTGPLGMVDTAFGTSATDRLVTAWSGGEVWDTPDGAWSRPPAFPDAAAGLVSTVDDLFAFARSLRDRPPMVRDQLTAAQRASAHASGFLSPELSWGYGVSVTVDGPRTGAFGWAGGLGTSLHADPVRDLVVVVLTQRLFTGPDDIALHTRIVDAAYAELVP</sequence>
<gene>
    <name evidence="2" type="ORF">QRT03_01430</name>
</gene>
<evidence type="ECO:0000259" key="1">
    <source>
        <dbReference type="Pfam" id="PF00144"/>
    </source>
</evidence>
<evidence type="ECO:0000313" key="2">
    <source>
        <dbReference type="EMBL" id="MDL5154605.1"/>
    </source>
</evidence>
<organism evidence="2 3">
    <name type="scientific">Actinomycetospora termitidis</name>
    <dbReference type="NCBI Taxonomy" id="3053470"/>
    <lineage>
        <taxon>Bacteria</taxon>
        <taxon>Bacillati</taxon>
        <taxon>Actinomycetota</taxon>
        <taxon>Actinomycetes</taxon>
        <taxon>Pseudonocardiales</taxon>
        <taxon>Pseudonocardiaceae</taxon>
        <taxon>Actinomycetospora</taxon>
    </lineage>
</organism>
<reference evidence="2 3" key="1">
    <citation type="submission" date="2023-06" db="EMBL/GenBank/DDBJ databases">
        <title>Actinomycetospora Odt1-22.</title>
        <authorList>
            <person name="Supong K."/>
        </authorList>
    </citation>
    <scope>NUCLEOTIDE SEQUENCE [LARGE SCALE GENOMIC DNA]</scope>
    <source>
        <strain evidence="2 3">Odt1-22</strain>
    </source>
</reference>
<feature type="domain" description="Beta-lactamase-related" evidence="1">
    <location>
        <begin position="3"/>
        <end position="351"/>
    </location>
</feature>
<name>A0ABT7M1S7_9PSEU</name>
<dbReference type="SUPFAM" id="SSF56601">
    <property type="entry name" value="beta-lactamase/transpeptidase-like"/>
    <property type="match status" value="1"/>
</dbReference>
<dbReference type="Proteomes" id="UP001231924">
    <property type="component" value="Unassembled WGS sequence"/>
</dbReference>
<dbReference type="RefSeq" id="WP_286050638.1">
    <property type="nucleotide sequence ID" value="NZ_JASVWF010000001.1"/>
</dbReference>
<dbReference type="EC" id="3.1.1.103" evidence="2"/>
<proteinExistence type="predicted"/>
<dbReference type="PANTHER" id="PTHR43283:SF3">
    <property type="entry name" value="BETA-LACTAMASE FAMILY PROTEIN (AFU_ORTHOLOGUE AFUA_5G07500)"/>
    <property type="match status" value="1"/>
</dbReference>
<accession>A0ABT7M1S7</accession>
<dbReference type="GO" id="GO:0016787">
    <property type="term" value="F:hydrolase activity"/>
    <property type="evidence" value="ECO:0007669"/>
    <property type="project" value="UniProtKB-KW"/>
</dbReference>
<dbReference type="InterPro" id="IPR001466">
    <property type="entry name" value="Beta-lactam-related"/>
</dbReference>